<feature type="region of interest" description="Disordered" evidence="6">
    <location>
        <begin position="208"/>
        <end position="241"/>
    </location>
</feature>
<sequence>MSRATRAGGGVPRGKGCGRLPPYTRRVSVDDEVLTQLPQPLRKLAPRSRELLKFAMVGASTFLIDTVIFFVLKWTVLAPKPVTAKVIAVLVATIVSYVLNREWAFRERGGKERHHEASLYFLFSGIAIGLYAAPLWISRYLLHLQTPHTTPLVEEIADFASGQVLGVLLGMAFRWWAFRRWVFPAQEPESTEHSDARRNVAPFPVGRAAAGRAAAGDRGDDPNDTGNGPDEKRDVSRPAAG</sequence>
<feature type="transmembrane region" description="Helical" evidence="7">
    <location>
        <begin position="119"/>
        <end position="137"/>
    </location>
</feature>
<dbReference type="EMBL" id="FNJR01000001">
    <property type="protein sequence ID" value="SDO90072.1"/>
    <property type="molecule type" value="Genomic_DNA"/>
</dbReference>
<gene>
    <name evidence="9" type="ORF">SAMN04487905_10173</name>
</gene>
<evidence type="ECO:0000256" key="6">
    <source>
        <dbReference type="SAM" id="MobiDB-lite"/>
    </source>
</evidence>
<dbReference type="Proteomes" id="UP000199497">
    <property type="component" value="Unassembled WGS sequence"/>
</dbReference>
<evidence type="ECO:0000256" key="2">
    <source>
        <dbReference type="ARBA" id="ARBA00009399"/>
    </source>
</evidence>
<dbReference type="GO" id="GO:0005886">
    <property type="term" value="C:plasma membrane"/>
    <property type="evidence" value="ECO:0007669"/>
    <property type="project" value="TreeGrafter"/>
</dbReference>
<keyword evidence="4 7" id="KW-1133">Transmembrane helix</keyword>
<dbReference type="PANTHER" id="PTHR38459:SF1">
    <property type="entry name" value="PROPHAGE BACTOPRENOL-LINKED GLUCOSE TRANSLOCASE HOMOLOG"/>
    <property type="match status" value="1"/>
</dbReference>
<keyword evidence="3 7" id="KW-0812">Transmembrane</keyword>
<dbReference type="InterPro" id="IPR007267">
    <property type="entry name" value="GtrA_DPMS_TM"/>
</dbReference>
<evidence type="ECO:0000256" key="3">
    <source>
        <dbReference type="ARBA" id="ARBA00022692"/>
    </source>
</evidence>
<proteinExistence type="inferred from homology"/>
<dbReference type="STRING" id="405564.SAMN04487905_10173"/>
<evidence type="ECO:0000256" key="4">
    <source>
        <dbReference type="ARBA" id="ARBA00022989"/>
    </source>
</evidence>
<keyword evidence="10" id="KW-1185">Reference proteome</keyword>
<protein>
    <submittedName>
        <fullName evidence="9">Putative flippase GtrA (Transmembrane translocase of bactoprenol-linked glucose)</fullName>
    </submittedName>
</protein>
<dbReference type="InterPro" id="IPR051401">
    <property type="entry name" value="GtrA_CellWall_Glycosyl"/>
</dbReference>
<feature type="domain" description="GtrA/DPMS transmembrane" evidence="8">
    <location>
        <begin position="53"/>
        <end position="183"/>
    </location>
</feature>
<dbReference type="GO" id="GO:0000271">
    <property type="term" value="P:polysaccharide biosynthetic process"/>
    <property type="evidence" value="ECO:0007669"/>
    <property type="project" value="InterPro"/>
</dbReference>
<feature type="transmembrane region" description="Helical" evidence="7">
    <location>
        <begin position="51"/>
        <end position="76"/>
    </location>
</feature>
<feature type="transmembrane region" description="Helical" evidence="7">
    <location>
        <begin position="157"/>
        <end position="177"/>
    </location>
</feature>
<evidence type="ECO:0000259" key="8">
    <source>
        <dbReference type="Pfam" id="PF04138"/>
    </source>
</evidence>
<reference evidence="10" key="1">
    <citation type="submission" date="2016-10" db="EMBL/GenBank/DDBJ databases">
        <authorList>
            <person name="Varghese N."/>
            <person name="Submissions S."/>
        </authorList>
    </citation>
    <scope>NUCLEOTIDE SEQUENCE [LARGE SCALE GENOMIC DNA]</scope>
    <source>
        <strain evidence="10">DSM 46732</strain>
    </source>
</reference>
<comment type="similarity">
    <text evidence="2">Belongs to the GtrA family.</text>
</comment>
<evidence type="ECO:0000256" key="1">
    <source>
        <dbReference type="ARBA" id="ARBA00004141"/>
    </source>
</evidence>
<comment type="subcellular location">
    <subcellularLocation>
        <location evidence="1">Membrane</location>
        <topology evidence="1">Multi-pass membrane protein</topology>
    </subcellularLocation>
</comment>
<name>A0A1H0NBI8_9ACTN</name>
<dbReference type="PANTHER" id="PTHR38459">
    <property type="entry name" value="PROPHAGE BACTOPRENOL-LINKED GLUCOSE TRANSLOCASE HOMOLOG"/>
    <property type="match status" value="1"/>
</dbReference>
<evidence type="ECO:0000256" key="7">
    <source>
        <dbReference type="SAM" id="Phobius"/>
    </source>
</evidence>
<feature type="region of interest" description="Disordered" evidence="6">
    <location>
        <begin position="1"/>
        <end position="21"/>
    </location>
</feature>
<dbReference type="Pfam" id="PF04138">
    <property type="entry name" value="GtrA_DPMS_TM"/>
    <property type="match status" value="1"/>
</dbReference>
<evidence type="ECO:0000256" key="5">
    <source>
        <dbReference type="ARBA" id="ARBA00023136"/>
    </source>
</evidence>
<keyword evidence="5 7" id="KW-0472">Membrane</keyword>
<dbReference type="AlphaFoldDB" id="A0A1H0NBI8"/>
<feature type="transmembrane region" description="Helical" evidence="7">
    <location>
        <begin position="82"/>
        <end position="99"/>
    </location>
</feature>
<feature type="compositionally biased region" description="Basic and acidic residues" evidence="6">
    <location>
        <begin position="229"/>
        <end position="241"/>
    </location>
</feature>
<evidence type="ECO:0000313" key="10">
    <source>
        <dbReference type="Proteomes" id="UP000199497"/>
    </source>
</evidence>
<feature type="compositionally biased region" description="Gly residues" evidence="6">
    <location>
        <begin position="7"/>
        <end position="17"/>
    </location>
</feature>
<organism evidence="9 10">
    <name type="scientific">Actinopolyspora xinjiangensis</name>
    <dbReference type="NCBI Taxonomy" id="405564"/>
    <lineage>
        <taxon>Bacteria</taxon>
        <taxon>Bacillati</taxon>
        <taxon>Actinomycetota</taxon>
        <taxon>Actinomycetes</taxon>
        <taxon>Actinopolysporales</taxon>
        <taxon>Actinopolysporaceae</taxon>
        <taxon>Actinopolyspora</taxon>
    </lineage>
</organism>
<accession>A0A1H0NBI8</accession>
<evidence type="ECO:0000313" key="9">
    <source>
        <dbReference type="EMBL" id="SDO90072.1"/>
    </source>
</evidence>